<dbReference type="RefSeq" id="XP_056862220.1">
    <property type="nucleotide sequence ID" value="XM_057006240.1"/>
</dbReference>
<dbReference type="PANTHER" id="PTHR11439">
    <property type="entry name" value="GAG-POL-RELATED RETROTRANSPOSON"/>
    <property type="match status" value="1"/>
</dbReference>
<accession>A0A9W3DEI6</accession>
<evidence type="ECO:0000313" key="2">
    <source>
        <dbReference type="RefSeq" id="XP_056862220.1"/>
    </source>
</evidence>
<name>A0A9W3DEI6_RAPSA</name>
<dbReference type="AlphaFoldDB" id="A0A9W3DEI6"/>
<gene>
    <name evidence="2" type="primary">LOC130509925</name>
</gene>
<dbReference type="GeneID" id="130509925"/>
<sequence length="150" mass="17406">MDMNVSFSKSPHEKNIDETEYMRVIGCLRYLLHTRPDLSFSVGVIRRYMQEPKESHGAALKQVLRYLCGTTSLGLQFTRTTRCEVIGFSDSSHNIDVDDGKSTTGHVFYLGDSPITWCSQKTRLWHCLLVKLSLWPLRKLQNRRYDSKNF</sequence>
<proteinExistence type="predicted"/>
<dbReference type="PANTHER" id="PTHR11439:SF515">
    <property type="entry name" value="GAG-POL POLYPROTEIN"/>
    <property type="match status" value="1"/>
</dbReference>
<dbReference type="KEGG" id="rsz:130509925"/>
<dbReference type="OrthoDB" id="413760at2759"/>
<protein>
    <submittedName>
        <fullName evidence="2">Secreted RxLR effector protein 161-like</fullName>
    </submittedName>
</protein>
<reference evidence="2" key="2">
    <citation type="submission" date="2025-08" db="UniProtKB">
        <authorList>
            <consortium name="RefSeq"/>
        </authorList>
    </citation>
    <scope>IDENTIFICATION</scope>
    <source>
        <tissue evidence="2">Leaf</tissue>
    </source>
</reference>
<dbReference type="Proteomes" id="UP000504610">
    <property type="component" value="Chromosome 3"/>
</dbReference>
<evidence type="ECO:0000313" key="1">
    <source>
        <dbReference type="Proteomes" id="UP000504610"/>
    </source>
</evidence>
<dbReference type="InterPro" id="IPR043502">
    <property type="entry name" value="DNA/RNA_pol_sf"/>
</dbReference>
<reference evidence="1" key="1">
    <citation type="journal article" date="2019" name="Database">
        <title>The radish genome database (RadishGD): an integrated information resource for radish genomics.</title>
        <authorList>
            <person name="Yu H.J."/>
            <person name="Baek S."/>
            <person name="Lee Y.J."/>
            <person name="Cho A."/>
            <person name="Mun J.H."/>
        </authorList>
    </citation>
    <scope>NUCLEOTIDE SEQUENCE [LARGE SCALE GENOMIC DNA]</scope>
    <source>
        <strain evidence="1">cv. WK10039</strain>
    </source>
</reference>
<dbReference type="SUPFAM" id="SSF56672">
    <property type="entry name" value="DNA/RNA polymerases"/>
    <property type="match status" value="1"/>
</dbReference>
<organism evidence="1 2">
    <name type="scientific">Raphanus sativus</name>
    <name type="common">Radish</name>
    <name type="synonym">Raphanus raphanistrum var. sativus</name>
    <dbReference type="NCBI Taxonomy" id="3726"/>
    <lineage>
        <taxon>Eukaryota</taxon>
        <taxon>Viridiplantae</taxon>
        <taxon>Streptophyta</taxon>
        <taxon>Embryophyta</taxon>
        <taxon>Tracheophyta</taxon>
        <taxon>Spermatophyta</taxon>
        <taxon>Magnoliopsida</taxon>
        <taxon>eudicotyledons</taxon>
        <taxon>Gunneridae</taxon>
        <taxon>Pentapetalae</taxon>
        <taxon>rosids</taxon>
        <taxon>malvids</taxon>
        <taxon>Brassicales</taxon>
        <taxon>Brassicaceae</taxon>
        <taxon>Brassiceae</taxon>
        <taxon>Raphanus</taxon>
    </lineage>
</organism>
<keyword evidence="1" id="KW-1185">Reference proteome</keyword>